<keyword evidence="1 3" id="KW-0378">Hydrolase</keyword>
<dbReference type="SUPFAM" id="SSF53474">
    <property type="entry name" value="alpha/beta-Hydrolases"/>
    <property type="match status" value="1"/>
</dbReference>
<dbReference type="EMBL" id="CP020373">
    <property type="protein sequence ID" value="AZQ10503.1"/>
    <property type="molecule type" value="Genomic_DNA"/>
</dbReference>
<gene>
    <name evidence="3" type="primary">ybfF</name>
    <name evidence="3" type="ORF">STH12_01381</name>
</gene>
<name>A0A3S9L4K2_9GAMM</name>
<evidence type="ECO:0000313" key="3">
    <source>
        <dbReference type="EMBL" id="AZQ10503.1"/>
    </source>
</evidence>
<keyword evidence="4" id="KW-1185">Reference proteome</keyword>
<dbReference type="Gene3D" id="3.40.50.1820">
    <property type="entry name" value="alpha/beta hydrolase"/>
    <property type="match status" value="1"/>
</dbReference>
<accession>A0A3S9L4K2</accession>
<reference evidence="4" key="1">
    <citation type="submission" date="2017-03" db="EMBL/GenBank/DDBJ databases">
        <title>Full genome sequence of a non-lethal Shewanella isolate that potentiates virulence of Vibio parahaemolyticus causing acute hepatopancreatic necrosis disease (AHPND) in shrimp.</title>
        <authorList>
            <person name="Prachumwat A."/>
            <person name="Sritunyalucksana K."/>
        </authorList>
    </citation>
    <scope>NUCLEOTIDE SEQUENCE [LARGE SCALE GENOMIC DNA]</scope>
    <source>
        <strain evidence="4">TH2012</strain>
    </source>
</reference>
<dbReference type="KEGG" id="skh:STH12_01381"/>
<feature type="domain" description="AB hydrolase-1" evidence="2">
    <location>
        <begin position="27"/>
        <end position="253"/>
    </location>
</feature>
<organism evidence="3 4">
    <name type="scientific">Shewanella khirikhana</name>
    <dbReference type="NCBI Taxonomy" id="1965282"/>
    <lineage>
        <taxon>Bacteria</taxon>
        <taxon>Pseudomonadati</taxon>
        <taxon>Pseudomonadota</taxon>
        <taxon>Gammaproteobacteria</taxon>
        <taxon>Alteromonadales</taxon>
        <taxon>Shewanellaceae</taxon>
        <taxon>Shewanella</taxon>
    </lineage>
</organism>
<dbReference type="InterPro" id="IPR000639">
    <property type="entry name" value="Epox_hydrolase-like"/>
</dbReference>
<dbReference type="Proteomes" id="UP000278437">
    <property type="component" value="Chromosome"/>
</dbReference>
<dbReference type="Pfam" id="PF00561">
    <property type="entry name" value="Abhydrolase_1"/>
    <property type="match status" value="1"/>
</dbReference>
<dbReference type="PANTHER" id="PTHR46118:SF4">
    <property type="entry name" value="PROTEIN ABHD11"/>
    <property type="match status" value="1"/>
</dbReference>
<dbReference type="InterPro" id="IPR029058">
    <property type="entry name" value="AB_hydrolase_fold"/>
</dbReference>
<sequence length="273" mass="30042">MQATEHQLQASQPQTINYSTQGQGEDVILIHGLFGDLDNLKGLGQALEEHYRVTRIDVPNHGQSPHWDHMDYPSLSQAVITLMDELGIEKAHLVGHSMGGKIVLATALGHPERVRSVVAADIAPVAYQPRHQKVFDALTSLPLDGSVDRKAALSHVLGKGVDEGTAQFLLKSLRRADEGFYWRMNLSGLISAYDAIIGWPFEDKHFDGATLFIRGEDSDYVSADHRDAILSQFPKVQLKSIGGAGHWLHAQKPAIFNRLVKNFLDSQSPEALG</sequence>
<protein>
    <submittedName>
        <fullName evidence="3">Esterase YbfF</fullName>
        <ecNumber evidence="3">3.1.-.-</ecNumber>
    </submittedName>
</protein>
<dbReference type="GO" id="GO:0016787">
    <property type="term" value="F:hydrolase activity"/>
    <property type="evidence" value="ECO:0007669"/>
    <property type="project" value="UniProtKB-KW"/>
</dbReference>
<dbReference type="PRINTS" id="PR00412">
    <property type="entry name" value="EPOXHYDRLASE"/>
</dbReference>
<dbReference type="EC" id="3.1.-.-" evidence="3"/>
<proteinExistence type="predicted"/>
<dbReference type="AlphaFoldDB" id="A0A3S9L4K2"/>
<dbReference type="OrthoDB" id="9808398at2"/>
<dbReference type="InterPro" id="IPR000073">
    <property type="entry name" value="AB_hydrolase_1"/>
</dbReference>
<evidence type="ECO:0000259" key="2">
    <source>
        <dbReference type="Pfam" id="PF00561"/>
    </source>
</evidence>
<evidence type="ECO:0000256" key="1">
    <source>
        <dbReference type="ARBA" id="ARBA00022801"/>
    </source>
</evidence>
<dbReference type="PANTHER" id="PTHR46118">
    <property type="entry name" value="PROTEIN ABHD11"/>
    <property type="match status" value="1"/>
</dbReference>
<evidence type="ECO:0000313" key="4">
    <source>
        <dbReference type="Proteomes" id="UP000278437"/>
    </source>
</evidence>
<dbReference type="PRINTS" id="PR00111">
    <property type="entry name" value="ABHYDROLASE"/>
</dbReference>